<evidence type="ECO:0000259" key="13">
    <source>
        <dbReference type="Pfam" id="PF04452"/>
    </source>
</evidence>
<keyword evidence="7 12" id="KW-0489">Methyltransferase</keyword>
<dbReference type="NCBIfam" id="NF008692">
    <property type="entry name" value="PRK11713.1-5"/>
    <property type="match status" value="1"/>
</dbReference>
<protein>
    <recommendedName>
        <fullName evidence="4 12">Ribosomal RNA small subunit methyltransferase E</fullName>
        <ecNumber evidence="3 12">2.1.1.193</ecNumber>
    </recommendedName>
</protein>
<dbReference type="AlphaFoldDB" id="A0A1M4WXM3"/>
<dbReference type="Gene3D" id="3.40.1280.10">
    <property type="match status" value="1"/>
</dbReference>
<feature type="domain" description="Ribosomal RNA small subunit methyltransferase E PUA-like" evidence="14">
    <location>
        <begin position="18"/>
        <end position="64"/>
    </location>
</feature>
<gene>
    <name evidence="15" type="ORF">SAMN02746091_01268</name>
</gene>
<dbReference type="InterPro" id="IPR029026">
    <property type="entry name" value="tRNA_m1G_MTases_N"/>
</dbReference>
<dbReference type="SUPFAM" id="SSF75217">
    <property type="entry name" value="alpha/beta knot"/>
    <property type="match status" value="1"/>
</dbReference>
<evidence type="ECO:0000256" key="2">
    <source>
        <dbReference type="ARBA" id="ARBA00005528"/>
    </source>
</evidence>
<evidence type="ECO:0000259" key="14">
    <source>
        <dbReference type="Pfam" id="PF20260"/>
    </source>
</evidence>
<proteinExistence type="inferred from homology"/>
<dbReference type="PANTHER" id="PTHR30027:SF3">
    <property type="entry name" value="16S RRNA (URACIL(1498)-N(3))-METHYLTRANSFERASE"/>
    <property type="match status" value="1"/>
</dbReference>
<evidence type="ECO:0000256" key="7">
    <source>
        <dbReference type="ARBA" id="ARBA00022603"/>
    </source>
</evidence>
<dbReference type="PIRSF" id="PIRSF015601">
    <property type="entry name" value="MTase_slr0722"/>
    <property type="match status" value="1"/>
</dbReference>
<evidence type="ECO:0000256" key="8">
    <source>
        <dbReference type="ARBA" id="ARBA00022679"/>
    </source>
</evidence>
<evidence type="ECO:0000256" key="9">
    <source>
        <dbReference type="ARBA" id="ARBA00022691"/>
    </source>
</evidence>
<dbReference type="Pfam" id="PF20260">
    <property type="entry name" value="PUA_4"/>
    <property type="match status" value="1"/>
</dbReference>
<dbReference type="EMBL" id="FQVG01000020">
    <property type="protein sequence ID" value="SHE86041.1"/>
    <property type="molecule type" value="Genomic_DNA"/>
</dbReference>
<keyword evidence="16" id="KW-1185">Reference proteome</keyword>
<keyword evidence="5 12" id="KW-0963">Cytoplasm</keyword>
<dbReference type="SUPFAM" id="SSF88697">
    <property type="entry name" value="PUA domain-like"/>
    <property type="match status" value="1"/>
</dbReference>
<evidence type="ECO:0000256" key="3">
    <source>
        <dbReference type="ARBA" id="ARBA00012328"/>
    </source>
</evidence>
<accession>A0A1M4WXM3</accession>
<evidence type="ECO:0000256" key="6">
    <source>
        <dbReference type="ARBA" id="ARBA00022552"/>
    </source>
</evidence>
<evidence type="ECO:0000256" key="10">
    <source>
        <dbReference type="ARBA" id="ARBA00025699"/>
    </source>
</evidence>
<dbReference type="GO" id="GO:0005737">
    <property type="term" value="C:cytoplasm"/>
    <property type="evidence" value="ECO:0007669"/>
    <property type="project" value="UniProtKB-SubCell"/>
</dbReference>
<sequence length="249" mass="28424">MHKFFVKTDNIINDKINITNDDVQHITKVLRLKIGDSIQICDGNENEYICDIVEINKKSVICQIKEKFKNRNESNINIVLFQGLPKAQKMELIIQKGVEIGVKEFYPIITERVVVKTDGKDISNKLERWNRIAYEAAKQSNRGIIPTVNNLISFEEALDILKRFDLIVVPYEKEKSTSFKELFNESRDYKNIAVIIGPEGGFSEEEINIFIKNGFKPITLGPRILRTETAGLVASTILLYELSDIGGMK</sequence>
<reference evidence="16" key="1">
    <citation type="submission" date="2016-11" db="EMBL/GenBank/DDBJ databases">
        <authorList>
            <person name="Varghese N."/>
            <person name="Submissions S."/>
        </authorList>
    </citation>
    <scope>NUCLEOTIDE SEQUENCE [LARGE SCALE GENOMIC DNA]</scope>
    <source>
        <strain evidence="16">DSM 10124</strain>
    </source>
</reference>
<dbReference type="GO" id="GO:0070042">
    <property type="term" value="F:rRNA (uridine-N3-)-methyltransferase activity"/>
    <property type="evidence" value="ECO:0007669"/>
    <property type="project" value="TreeGrafter"/>
</dbReference>
<comment type="function">
    <text evidence="10 12">Specifically methylates the N3 position of the uracil ring of uridine 1498 (m3U1498) in 16S rRNA. Acts on the fully assembled 30S ribosomal subunit.</text>
</comment>
<dbReference type="GO" id="GO:0070475">
    <property type="term" value="P:rRNA base methylation"/>
    <property type="evidence" value="ECO:0007669"/>
    <property type="project" value="TreeGrafter"/>
</dbReference>
<evidence type="ECO:0000256" key="11">
    <source>
        <dbReference type="ARBA" id="ARBA00047944"/>
    </source>
</evidence>
<comment type="catalytic activity">
    <reaction evidence="11 12">
        <text>uridine(1498) in 16S rRNA + S-adenosyl-L-methionine = N(3)-methyluridine(1498) in 16S rRNA + S-adenosyl-L-homocysteine + H(+)</text>
        <dbReference type="Rhea" id="RHEA:42920"/>
        <dbReference type="Rhea" id="RHEA-COMP:10283"/>
        <dbReference type="Rhea" id="RHEA-COMP:10284"/>
        <dbReference type="ChEBI" id="CHEBI:15378"/>
        <dbReference type="ChEBI" id="CHEBI:57856"/>
        <dbReference type="ChEBI" id="CHEBI:59789"/>
        <dbReference type="ChEBI" id="CHEBI:65315"/>
        <dbReference type="ChEBI" id="CHEBI:74502"/>
        <dbReference type="EC" id="2.1.1.193"/>
    </reaction>
</comment>
<dbReference type="EC" id="2.1.1.193" evidence="3 12"/>
<dbReference type="RefSeq" id="WP_073248477.1">
    <property type="nucleotide sequence ID" value="NZ_FQVG01000020.1"/>
</dbReference>
<organism evidence="15 16">
    <name type="scientific">Caloramator proteoclasticus DSM 10124</name>
    <dbReference type="NCBI Taxonomy" id="1121262"/>
    <lineage>
        <taxon>Bacteria</taxon>
        <taxon>Bacillati</taxon>
        <taxon>Bacillota</taxon>
        <taxon>Clostridia</taxon>
        <taxon>Eubacteriales</taxon>
        <taxon>Clostridiaceae</taxon>
        <taxon>Caloramator</taxon>
    </lineage>
</organism>
<dbReference type="Proteomes" id="UP000184423">
    <property type="component" value="Unassembled WGS sequence"/>
</dbReference>
<comment type="subcellular location">
    <subcellularLocation>
        <location evidence="1 12">Cytoplasm</location>
    </subcellularLocation>
</comment>
<evidence type="ECO:0000313" key="15">
    <source>
        <dbReference type="EMBL" id="SHE86041.1"/>
    </source>
</evidence>
<name>A0A1M4WXM3_9CLOT</name>
<evidence type="ECO:0000256" key="5">
    <source>
        <dbReference type="ARBA" id="ARBA00022490"/>
    </source>
</evidence>
<keyword evidence="9 12" id="KW-0949">S-adenosyl-L-methionine</keyword>
<dbReference type="InterPro" id="IPR046886">
    <property type="entry name" value="RsmE_MTase_dom"/>
</dbReference>
<dbReference type="InterPro" id="IPR029028">
    <property type="entry name" value="Alpha/beta_knot_MTases"/>
</dbReference>
<dbReference type="InterPro" id="IPR046887">
    <property type="entry name" value="RsmE_PUA-like"/>
</dbReference>
<dbReference type="CDD" id="cd18084">
    <property type="entry name" value="RsmE-like"/>
    <property type="match status" value="1"/>
</dbReference>
<dbReference type="PANTHER" id="PTHR30027">
    <property type="entry name" value="RIBOSOMAL RNA SMALL SUBUNIT METHYLTRANSFERASE E"/>
    <property type="match status" value="1"/>
</dbReference>
<dbReference type="NCBIfam" id="TIGR00046">
    <property type="entry name" value="RsmE family RNA methyltransferase"/>
    <property type="match status" value="1"/>
</dbReference>
<evidence type="ECO:0000256" key="12">
    <source>
        <dbReference type="PIRNR" id="PIRNR015601"/>
    </source>
</evidence>
<evidence type="ECO:0000313" key="16">
    <source>
        <dbReference type="Proteomes" id="UP000184423"/>
    </source>
</evidence>
<keyword evidence="8 12" id="KW-0808">Transferase</keyword>
<feature type="domain" description="Ribosomal RNA small subunit methyltransferase E methyltransferase" evidence="13">
    <location>
        <begin position="73"/>
        <end position="238"/>
    </location>
</feature>
<evidence type="ECO:0000256" key="4">
    <source>
        <dbReference type="ARBA" id="ARBA00013673"/>
    </source>
</evidence>
<keyword evidence="6 12" id="KW-0698">rRNA processing</keyword>
<dbReference type="InterPro" id="IPR006700">
    <property type="entry name" value="RsmE"/>
</dbReference>
<dbReference type="InterPro" id="IPR015947">
    <property type="entry name" value="PUA-like_sf"/>
</dbReference>
<evidence type="ECO:0000256" key="1">
    <source>
        <dbReference type="ARBA" id="ARBA00004496"/>
    </source>
</evidence>
<comment type="similarity">
    <text evidence="2 12">Belongs to the RNA methyltransferase RsmE family.</text>
</comment>
<dbReference type="Pfam" id="PF04452">
    <property type="entry name" value="Methyltrans_RNA"/>
    <property type="match status" value="1"/>
</dbReference>